<evidence type="ECO:0000256" key="2">
    <source>
        <dbReference type="ARBA" id="ARBA00022490"/>
    </source>
</evidence>
<evidence type="ECO:0000256" key="11">
    <source>
        <dbReference type="ARBA" id="ARBA00023204"/>
    </source>
</evidence>
<sequence>MKVLAIDPGYDRIGIAVVEKSEHTNFKEILIYSECYVTDRLQDITERIYNVGQRIEYLIKENNPDIVAIESLFFTNNQKTAIGVSEAKGVFKYIARNMNITVREYTPLQIKVALTGSGKATKEQIARMVPKIIKFDMAKKITTHGGNTSAGLDDEIDAIAVALTCFAHERTFPHS</sequence>
<name>A0A1F6WP41_9BACT</name>
<evidence type="ECO:0000256" key="4">
    <source>
        <dbReference type="ARBA" id="ARBA00022723"/>
    </source>
</evidence>
<dbReference type="STRING" id="1801766.A2997_02380"/>
<comment type="caution">
    <text evidence="15">The sequence shown here is derived from an EMBL/GenBank/DDBJ whole genome shotgun (WGS) entry which is preliminary data.</text>
</comment>
<evidence type="ECO:0000313" key="16">
    <source>
        <dbReference type="Proteomes" id="UP000179448"/>
    </source>
</evidence>
<keyword evidence="10" id="KW-0233">DNA recombination</keyword>
<proteinExistence type="inferred from homology"/>
<protein>
    <recommendedName>
        <fullName evidence="13">crossover junction endodeoxyribonuclease</fullName>
        <ecNumber evidence="13">3.1.21.10</ecNumber>
    </recommendedName>
    <alternativeName>
        <fullName evidence="14">Holliday junction resolvase RuvC</fullName>
    </alternativeName>
</protein>
<dbReference type="InterPro" id="IPR012337">
    <property type="entry name" value="RNaseH-like_sf"/>
</dbReference>
<keyword evidence="4" id="KW-0479">Metal-binding</keyword>
<evidence type="ECO:0000256" key="5">
    <source>
        <dbReference type="ARBA" id="ARBA00022759"/>
    </source>
</evidence>
<keyword evidence="9" id="KW-0238">DNA-binding</keyword>
<dbReference type="EMBL" id="MFUQ01000014">
    <property type="protein sequence ID" value="OGI83658.1"/>
    <property type="molecule type" value="Genomic_DNA"/>
</dbReference>
<dbReference type="GO" id="GO:0006281">
    <property type="term" value="P:DNA repair"/>
    <property type="evidence" value="ECO:0007669"/>
    <property type="project" value="UniProtKB-KW"/>
</dbReference>
<organism evidence="15 16">
    <name type="scientific">Candidatus Nomurabacteria bacterium RIFCSPLOWO2_01_FULL_36_10b</name>
    <dbReference type="NCBI Taxonomy" id="1801766"/>
    <lineage>
        <taxon>Bacteria</taxon>
        <taxon>Candidatus Nomuraibacteriota</taxon>
    </lineage>
</organism>
<dbReference type="GO" id="GO:0008821">
    <property type="term" value="F:crossover junction DNA endonuclease activity"/>
    <property type="evidence" value="ECO:0007669"/>
    <property type="project" value="UniProtKB-EC"/>
</dbReference>
<keyword evidence="3" id="KW-0540">Nuclease</keyword>
<dbReference type="Pfam" id="PF02075">
    <property type="entry name" value="RuvC"/>
    <property type="match status" value="1"/>
</dbReference>
<dbReference type="EC" id="3.1.21.10" evidence="13"/>
<keyword evidence="2" id="KW-0963">Cytoplasm</keyword>
<dbReference type="PANTHER" id="PTHR30194">
    <property type="entry name" value="CROSSOVER JUNCTION ENDODEOXYRIBONUCLEASE RUVC"/>
    <property type="match status" value="1"/>
</dbReference>
<keyword evidence="6" id="KW-0227">DNA damage</keyword>
<accession>A0A1F6WP41</accession>
<dbReference type="AlphaFoldDB" id="A0A1F6WP41"/>
<reference evidence="15 16" key="1">
    <citation type="journal article" date="2016" name="Nat. Commun.">
        <title>Thousands of microbial genomes shed light on interconnected biogeochemical processes in an aquifer system.</title>
        <authorList>
            <person name="Anantharaman K."/>
            <person name="Brown C.T."/>
            <person name="Hug L.A."/>
            <person name="Sharon I."/>
            <person name="Castelle C.J."/>
            <person name="Probst A.J."/>
            <person name="Thomas B.C."/>
            <person name="Singh A."/>
            <person name="Wilkins M.J."/>
            <person name="Karaoz U."/>
            <person name="Brodie E.L."/>
            <person name="Williams K.H."/>
            <person name="Hubbard S.S."/>
            <person name="Banfield J.F."/>
        </authorList>
    </citation>
    <scope>NUCLEOTIDE SEQUENCE [LARGE SCALE GENOMIC DNA]</scope>
</reference>
<dbReference type="PANTHER" id="PTHR30194:SF3">
    <property type="entry name" value="CROSSOVER JUNCTION ENDODEOXYRIBONUCLEASE RUVC"/>
    <property type="match status" value="1"/>
</dbReference>
<dbReference type="GO" id="GO:0006310">
    <property type="term" value="P:DNA recombination"/>
    <property type="evidence" value="ECO:0007669"/>
    <property type="project" value="UniProtKB-KW"/>
</dbReference>
<keyword evidence="7" id="KW-0378">Hydrolase</keyword>
<dbReference type="CDD" id="cd16962">
    <property type="entry name" value="RuvC"/>
    <property type="match status" value="1"/>
</dbReference>
<keyword evidence="8" id="KW-0460">Magnesium</keyword>
<dbReference type="FunFam" id="3.30.420.10:FF:000002">
    <property type="entry name" value="Crossover junction endodeoxyribonuclease RuvC"/>
    <property type="match status" value="1"/>
</dbReference>
<evidence type="ECO:0000313" key="15">
    <source>
        <dbReference type="EMBL" id="OGI83658.1"/>
    </source>
</evidence>
<keyword evidence="5" id="KW-0255">Endonuclease</keyword>
<evidence type="ECO:0000256" key="13">
    <source>
        <dbReference type="ARBA" id="ARBA00029488"/>
    </source>
</evidence>
<comment type="catalytic activity">
    <reaction evidence="12">
        <text>Endonucleolytic cleavage at a junction such as a reciprocal single-stranded crossover between two homologous DNA duplexes (Holliday junction).</text>
        <dbReference type="EC" id="3.1.21.10"/>
    </reaction>
</comment>
<evidence type="ECO:0000256" key="7">
    <source>
        <dbReference type="ARBA" id="ARBA00022801"/>
    </source>
</evidence>
<evidence type="ECO:0000256" key="1">
    <source>
        <dbReference type="ARBA" id="ARBA00009518"/>
    </source>
</evidence>
<evidence type="ECO:0000256" key="6">
    <source>
        <dbReference type="ARBA" id="ARBA00022763"/>
    </source>
</evidence>
<dbReference type="SUPFAM" id="SSF53098">
    <property type="entry name" value="Ribonuclease H-like"/>
    <property type="match status" value="1"/>
</dbReference>
<gene>
    <name evidence="15" type="ORF">A2997_02380</name>
</gene>
<keyword evidence="11" id="KW-0234">DNA repair</keyword>
<dbReference type="InterPro" id="IPR036397">
    <property type="entry name" value="RNaseH_sf"/>
</dbReference>
<dbReference type="InterPro" id="IPR002176">
    <property type="entry name" value="X-over_junc_endoDNase_RuvC"/>
</dbReference>
<evidence type="ECO:0000256" key="3">
    <source>
        <dbReference type="ARBA" id="ARBA00022722"/>
    </source>
</evidence>
<dbReference type="GO" id="GO:0046872">
    <property type="term" value="F:metal ion binding"/>
    <property type="evidence" value="ECO:0007669"/>
    <property type="project" value="UniProtKB-KW"/>
</dbReference>
<evidence type="ECO:0000256" key="10">
    <source>
        <dbReference type="ARBA" id="ARBA00023172"/>
    </source>
</evidence>
<dbReference type="GO" id="GO:0003677">
    <property type="term" value="F:DNA binding"/>
    <property type="evidence" value="ECO:0007669"/>
    <property type="project" value="UniProtKB-KW"/>
</dbReference>
<dbReference type="PRINTS" id="PR00696">
    <property type="entry name" value="RSOLVASERUVC"/>
</dbReference>
<dbReference type="Proteomes" id="UP000179448">
    <property type="component" value="Unassembled WGS sequence"/>
</dbReference>
<dbReference type="Gene3D" id="3.30.420.10">
    <property type="entry name" value="Ribonuclease H-like superfamily/Ribonuclease H"/>
    <property type="match status" value="1"/>
</dbReference>
<evidence type="ECO:0000256" key="12">
    <source>
        <dbReference type="ARBA" id="ARBA00029354"/>
    </source>
</evidence>
<comment type="similarity">
    <text evidence="1">Belongs to the RuvC family.</text>
</comment>
<evidence type="ECO:0000256" key="14">
    <source>
        <dbReference type="ARBA" id="ARBA00030265"/>
    </source>
</evidence>
<evidence type="ECO:0000256" key="8">
    <source>
        <dbReference type="ARBA" id="ARBA00022842"/>
    </source>
</evidence>
<evidence type="ECO:0000256" key="9">
    <source>
        <dbReference type="ARBA" id="ARBA00023125"/>
    </source>
</evidence>